<dbReference type="PROSITE" id="PS50297">
    <property type="entry name" value="ANK_REP_REGION"/>
    <property type="match status" value="2"/>
</dbReference>
<keyword evidence="2 3" id="KW-0040">ANK repeat</keyword>
<proteinExistence type="predicted"/>
<dbReference type="Pfam" id="PF12796">
    <property type="entry name" value="Ank_2"/>
    <property type="match status" value="1"/>
</dbReference>
<dbReference type="EMBL" id="JBBBZM010000095">
    <property type="protein sequence ID" value="KAL0634419.1"/>
    <property type="molecule type" value="Genomic_DNA"/>
</dbReference>
<evidence type="ECO:0000256" key="2">
    <source>
        <dbReference type="ARBA" id="ARBA00023043"/>
    </source>
</evidence>
<feature type="repeat" description="ANK" evidence="3">
    <location>
        <begin position="86"/>
        <end position="118"/>
    </location>
</feature>
<dbReference type="SUPFAM" id="SSF48403">
    <property type="entry name" value="Ankyrin repeat"/>
    <property type="match status" value="1"/>
</dbReference>
<evidence type="ECO:0000256" key="1">
    <source>
        <dbReference type="ARBA" id="ARBA00022737"/>
    </source>
</evidence>
<accession>A0ABR3GEM4</accession>
<reference evidence="4 5" key="1">
    <citation type="submission" date="2024-02" db="EMBL/GenBank/DDBJ databases">
        <title>Discinaceae phylogenomics.</title>
        <authorList>
            <person name="Dirks A.C."/>
            <person name="James T.Y."/>
        </authorList>
    </citation>
    <scope>NUCLEOTIDE SEQUENCE [LARGE SCALE GENOMIC DNA]</scope>
    <source>
        <strain evidence="4 5">ACD0624</strain>
    </source>
</reference>
<feature type="repeat" description="ANK" evidence="3">
    <location>
        <begin position="264"/>
        <end position="298"/>
    </location>
</feature>
<evidence type="ECO:0000256" key="3">
    <source>
        <dbReference type="PROSITE-ProRule" id="PRU00023"/>
    </source>
</evidence>
<dbReference type="Gene3D" id="1.25.40.20">
    <property type="entry name" value="Ankyrin repeat-containing domain"/>
    <property type="match status" value="2"/>
</dbReference>
<dbReference type="InterPro" id="IPR002110">
    <property type="entry name" value="Ankyrin_rpt"/>
</dbReference>
<dbReference type="InterPro" id="IPR036770">
    <property type="entry name" value="Ankyrin_rpt-contain_sf"/>
</dbReference>
<comment type="caution">
    <text evidence="4">The sequence shown here is derived from an EMBL/GenBank/DDBJ whole genome shotgun (WGS) entry which is preliminary data.</text>
</comment>
<dbReference type="PROSITE" id="PS50088">
    <property type="entry name" value="ANK_REPEAT"/>
    <property type="match status" value="3"/>
</dbReference>
<gene>
    <name evidence="4" type="ORF">Q9L58_006667</name>
</gene>
<feature type="repeat" description="ANK" evidence="3">
    <location>
        <begin position="120"/>
        <end position="152"/>
    </location>
</feature>
<dbReference type="SMART" id="SM00248">
    <property type="entry name" value="ANK"/>
    <property type="match status" value="7"/>
</dbReference>
<sequence length="452" mass="48951">MACLQGLSTEILLHIGKLLNDADLAHLSETNCFLSEMFSETLVTRSLADKPRVVEIPALTWAIDHTKRHLVKRIVSRPRFNPHTASTRSALHDAAVYGDCEIMATLLSAGYDPNLTIGRKQYTALHICAMNGQTQAAKLLLDNGALIGAKDVTHKTAFFLAIESSKMLLSQARVAIAGKADMTKLIRDIDHRVVKTVRVLAENGAQHEVSAPNILHVTALYSAVCSCIAPNSGPDMTVGTEVIRFLVANGALPAPNNGQTAGNPGRTPLQAAAANRTANRNALSYFLDIGSNPNFKDQFGSNLLTEATAGELDTFPIVELLLRRGAIIDGNFDFWPIFDALDLPDEEVVDRLITLLLVHGADFGSIAGKCFTVAASHGMLGVMKSIFTSNAATDINISINLWDMPEDEIKTPLQFGLSLERQDMLEFLVANGVTMTQGERVLVEKVLGREIN</sequence>
<dbReference type="Proteomes" id="UP001447188">
    <property type="component" value="Unassembled WGS sequence"/>
</dbReference>
<keyword evidence="1" id="KW-0677">Repeat</keyword>
<dbReference type="PANTHER" id="PTHR24123">
    <property type="entry name" value="ANKYRIN REPEAT-CONTAINING"/>
    <property type="match status" value="1"/>
</dbReference>
<organism evidence="4 5">
    <name type="scientific">Discina gigas</name>
    <dbReference type="NCBI Taxonomy" id="1032678"/>
    <lineage>
        <taxon>Eukaryota</taxon>
        <taxon>Fungi</taxon>
        <taxon>Dikarya</taxon>
        <taxon>Ascomycota</taxon>
        <taxon>Pezizomycotina</taxon>
        <taxon>Pezizomycetes</taxon>
        <taxon>Pezizales</taxon>
        <taxon>Discinaceae</taxon>
        <taxon>Discina</taxon>
    </lineage>
</organism>
<evidence type="ECO:0008006" key="6">
    <source>
        <dbReference type="Google" id="ProtNLM"/>
    </source>
</evidence>
<dbReference type="InterPro" id="IPR051165">
    <property type="entry name" value="Multifunctional_ANK_Repeat"/>
</dbReference>
<keyword evidence="5" id="KW-1185">Reference proteome</keyword>
<evidence type="ECO:0000313" key="5">
    <source>
        <dbReference type="Proteomes" id="UP001447188"/>
    </source>
</evidence>
<dbReference type="PANTHER" id="PTHR24123:SF33">
    <property type="entry name" value="PROTEIN HOS4"/>
    <property type="match status" value="1"/>
</dbReference>
<evidence type="ECO:0000313" key="4">
    <source>
        <dbReference type="EMBL" id="KAL0634419.1"/>
    </source>
</evidence>
<protein>
    <recommendedName>
        <fullName evidence="6">Ankyrin repeat protein</fullName>
    </recommendedName>
</protein>
<name>A0ABR3GEM4_9PEZI</name>